<feature type="domain" description="C3H1-type" evidence="8">
    <location>
        <begin position="2"/>
        <end position="29"/>
    </location>
</feature>
<feature type="region of interest" description="Disordered" evidence="7">
    <location>
        <begin position="49"/>
        <end position="110"/>
    </location>
</feature>
<reference evidence="10" key="1">
    <citation type="journal article" date="2019" name="Curr. Biol.">
        <title>Genome Sequence of Striga asiatica Provides Insight into the Evolution of Plant Parasitism.</title>
        <authorList>
            <person name="Yoshida S."/>
            <person name="Kim S."/>
            <person name="Wafula E.K."/>
            <person name="Tanskanen J."/>
            <person name="Kim Y.M."/>
            <person name="Honaas L."/>
            <person name="Yang Z."/>
            <person name="Spallek T."/>
            <person name="Conn C.E."/>
            <person name="Ichihashi Y."/>
            <person name="Cheong K."/>
            <person name="Cui S."/>
            <person name="Der J.P."/>
            <person name="Gundlach H."/>
            <person name="Jiao Y."/>
            <person name="Hori C."/>
            <person name="Ishida J.K."/>
            <person name="Kasahara H."/>
            <person name="Kiba T."/>
            <person name="Kim M.S."/>
            <person name="Koo N."/>
            <person name="Laohavisit A."/>
            <person name="Lee Y.H."/>
            <person name="Lumba S."/>
            <person name="McCourt P."/>
            <person name="Mortimer J.C."/>
            <person name="Mutuku J.M."/>
            <person name="Nomura T."/>
            <person name="Sasaki-Sekimoto Y."/>
            <person name="Seto Y."/>
            <person name="Wang Y."/>
            <person name="Wakatake T."/>
            <person name="Sakakibara H."/>
            <person name="Demura T."/>
            <person name="Yamaguchi S."/>
            <person name="Yoneyama K."/>
            <person name="Manabe R.I."/>
            <person name="Nelson D.C."/>
            <person name="Schulman A.H."/>
            <person name="Timko M.P."/>
            <person name="dePamphilis C.W."/>
            <person name="Choi D."/>
            <person name="Shirasu K."/>
        </authorList>
    </citation>
    <scope>NUCLEOTIDE SEQUENCE [LARGE SCALE GENOMIC DNA]</scope>
    <source>
        <strain evidence="10">cv. UVA1</strain>
    </source>
</reference>
<evidence type="ECO:0000256" key="4">
    <source>
        <dbReference type="ARBA" id="ARBA00022833"/>
    </source>
</evidence>
<name>A0A5A7PTM7_STRAF</name>
<organism evidence="9 10">
    <name type="scientific">Striga asiatica</name>
    <name type="common">Asiatic witchweed</name>
    <name type="synonym">Buchnera asiatica</name>
    <dbReference type="NCBI Taxonomy" id="4170"/>
    <lineage>
        <taxon>Eukaryota</taxon>
        <taxon>Viridiplantae</taxon>
        <taxon>Streptophyta</taxon>
        <taxon>Embryophyta</taxon>
        <taxon>Tracheophyta</taxon>
        <taxon>Spermatophyta</taxon>
        <taxon>Magnoliopsida</taxon>
        <taxon>eudicotyledons</taxon>
        <taxon>Gunneridae</taxon>
        <taxon>Pentapetalae</taxon>
        <taxon>asterids</taxon>
        <taxon>lamiids</taxon>
        <taxon>Lamiales</taxon>
        <taxon>Orobanchaceae</taxon>
        <taxon>Buchnereae</taxon>
        <taxon>Striga</taxon>
    </lineage>
</organism>
<dbReference type="GO" id="GO:0008270">
    <property type="term" value="F:zinc ion binding"/>
    <property type="evidence" value="ECO:0007669"/>
    <property type="project" value="UniProtKB-KW"/>
</dbReference>
<dbReference type="SMART" id="SM00356">
    <property type="entry name" value="ZnF_C3H1"/>
    <property type="match status" value="1"/>
</dbReference>
<evidence type="ECO:0000313" key="9">
    <source>
        <dbReference type="EMBL" id="GER36124.1"/>
    </source>
</evidence>
<evidence type="ECO:0000256" key="7">
    <source>
        <dbReference type="SAM" id="MobiDB-lite"/>
    </source>
</evidence>
<evidence type="ECO:0000259" key="8">
    <source>
        <dbReference type="PROSITE" id="PS50103"/>
    </source>
</evidence>
<evidence type="ECO:0000256" key="5">
    <source>
        <dbReference type="ARBA" id="ARBA00023242"/>
    </source>
</evidence>
<dbReference type="Gene3D" id="4.10.1000.10">
    <property type="entry name" value="Zinc finger, CCCH-type"/>
    <property type="match status" value="1"/>
</dbReference>
<comment type="subcellular location">
    <subcellularLocation>
        <location evidence="1">Nucleus</location>
    </subcellularLocation>
</comment>
<feature type="region of interest" description="Disordered" evidence="7">
    <location>
        <begin position="390"/>
        <end position="410"/>
    </location>
</feature>
<accession>A0A5A7PTM7</accession>
<dbReference type="InterPro" id="IPR051767">
    <property type="entry name" value="Nucleoporin_NUP42"/>
</dbReference>
<feature type="region of interest" description="Disordered" evidence="7">
    <location>
        <begin position="221"/>
        <end position="328"/>
    </location>
</feature>
<evidence type="ECO:0000256" key="1">
    <source>
        <dbReference type="ARBA" id="ARBA00004123"/>
    </source>
</evidence>
<dbReference type="SUPFAM" id="SSF90229">
    <property type="entry name" value="CCCH zinc finger"/>
    <property type="match status" value="1"/>
</dbReference>
<keyword evidence="4 6" id="KW-0862">Zinc</keyword>
<feature type="zinc finger region" description="C3H1-type" evidence="6">
    <location>
        <begin position="2"/>
        <end position="29"/>
    </location>
</feature>
<keyword evidence="5" id="KW-0539">Nucleus</keyword>
<evidence type="ECO:0000313" key="10">
    <source>
        <dbReference type="Proteomes" id="UP000325081"/>
    </source>
</evidence>
<proteinExistence type="predicted"/>
<dbReference type="PANTHER" id="PTHR46527">
    <property type="entry name" value="NUCLEOPORIN-LIKE PROTEIN 2"/>
    <property type="match status" value="1"/>
</dbReference>
<dbReference type="Pfam" id="PF18044">
    <property type="entry name" value="zf-CCCH_4"/>
    <property type="match status" value="1"/>
</dbReference>
<feature type="compositionally biased region" description="Low complexity" evidence="7">
    <location>
        <begin position="96"/>
        <end position="108"/>
    </location>
</feature>
<dbReference type="PROSITE" id="PS50103">
    <property type="entry name" value="ZF_C3H1"/>
    <property type="match status" value="1"/>
</dbReference>
<dbReference type="Proteomes" id="UP000325081">
    <property type="component" value="Unassembled WGS sequence"/>
</dbReference>
<keyword evidence="3 6" id="KW-0863">Zinc-finger</keyword>
<evidence type="ECO:0000256" key="3">
    <source>
        <dbReference type="ARBA" id="ARBA00022771"/>
    </source>
</evidence>
<dbReference type="GO" id="GO:0005634">
    <property type="term" value="C:nucleus"/>
    <property type="evidence" value="ECO:0007669"/>
    <property type="project" value="UniProtKB-SubCell"/>
</dbReference>
<evidence type="ECO:0000256" key="6">
    <source>
        <dbReference type="PROSITE-ProRule" id="PRU00723"/>
    </source>
</evidence>
<gene>
    <name evidence="9" type="ORF">STAS_12442</name>
</gene>
<comment type="caution">
    <text evidence="9">The sequence shown here is derived from an EMBL/GenBank/DDBJ whole genome shotgun (WGS) entry which is preliminary data.</text>
</comment>
<dbReference type="OrthoDB" id="250836at2759"/>
<keyword evidence="10" id="KW-1185">Reference proteome</keyword>
<dbReference type="AlphaFoldDB" id="A0A5A7PTM7"/>
<dbReference type="InterPro" id="IPR036855">
    <property type="entry name" value="Znf_CCCH_sf"/>
</dbReference>
<keyword evidence="2 6" id="KW-0479">Metal-binding</keyword>
<protein>
    <submittedName>
        <fullName evidence="9">Zinc finger CCCH-type family protein</fullName>
    </submittedName>
</protein>
<dbReference type="EMBL" id="BKCP01005072">
    <property type="protein sequence ID" value="GER36124.1"/>
    <property type="molecule type" value="Genomic_DNA"/>
</dbReference>
<evidence type="ECO:0000256" key="2">
    <source>
        <dbReference type="ARBA" id="ARBA00022723"/>
    </source>
</evidence>
<sequence>MPPKKDLCRNFQHGSCRYGDRCKFIHATSQQQQPKSNPFGFGVQNGSPFQQTNQQQQMPNPFGFGVQNNNQSKGGNDFGSKPNQFKPFENKWSRGASASQQSQNQQSATVHKCTDSESCKRVIVEDLENERPQWKLTCYGHDKIGPCDIVGDVSCEELRALAYDDSRQGKSLQLIVRQYALTDLSFWLVFTIERERNLLNSKLVEFQNLIQKPYTLSSFANPSTQNPFGGGNASTPAMNSAFPSPASSFNQVGASLNTGPAASPNSFGQPTAVQNNNSQPSNMLPTNNSPFNTPGTFGSKTPNQPVQSSFPFGSNSAQTNPFSTLANSAQTNPFSTLANSAQTNPFSTLPNSAQTNPFSTLANSAQTGNAFAKQSNSAFNGHNSASSGFGQSTINVQSTNSSPVGNTSNVDDSIWTKSEWKWNVGEIPEEAPPDIYIH</sequence>
<dbReference type="InterPro" id="IPR041367">
    <property type="entry name" value="Znf-CCCH_4"/>
</dbReference>
<dbReference type="InterPro" id="IPR000571">
    <property type="entry name" value="Znf_CCCH"/>
</dbReference>
<dbReference type="PANTHER" id="PTHR46527:SF1">
    <property type="entry name" value="NUCLEOPORIN NUP42"/>
    <property type="match status" value="1"/>
</dbReference>
<feature type="compositionally biased region" description="Low complexity" evidence="7">
    <location>
        <begin position="49"/>
        <end position="61"/>
    </location>
</feature>